<dbReference type="AlphaFoldDB" id="A0A0W0GBP9"/>
<proteinExistence type="predicted"/>
<feature type="compositionally biased region" description="Polar residues" evidence="1">
    <location>
        <begin position="79"/>
        <end position="89"/>
    </location>
</feature>
<accession>A0A0W0GBP9</accession>
<feature type="region of interest" description="Disordered" evidence="1">
    <location>
        <begin position="68"/>
        <end position="89"/>
    </location>
</feature>
<name>A0A0W0GBP9_MONRR</name>
<dbReference type="Proteomes" id="UP000054988">
    <property type="component" value="Unassembled WGS sequence"/>
</dbReference>
<reference evidence="2 3" key="1">
    <citation type="submission" date="2015-12" db="EMBL/GenBank/DDBJ databases">
        <title>Draft genome sequence of Moniliophthora roreri, the causal agent of frosty pod rot of cacao.</title>
        <authorList>
            <person name="Aime M.C."/>
            <person name="Diaz-Valderrama J.R."/>
            <person name="Kijpornyongpan T."/>
            <person name="Phillips-Mora W."/>
        </authorList>
    </citation>
    <scope>NUCLEOTIDE SEQUENCE [LARGE SCALE GENOMIC DNA]</scope>
    <source>
        <strain evidence="2 3">MCA 2952</strain>
    </source>
</reference>
<gene>
    <name evidence="2" type="ORF">WG66_1446</name>
</gene>
<sequence length="89" mass="9758">MPVTQPVASLSSSDDDIEVFTDESLSQPAKCLNLSQRSPSKYHETTPMLARPTEYTFSSSCRETFASRAGSHHGERANTLLQPAQLSVE</sequence>
<protein>
    <submittedName>
        <fullName evidence="2">Uncharacterized protein</fullName>
    </submittedName>
</protein>
<evidence type="ECO:0000313" key="2">
    <source>
        <dbReference type="EMBL" id="KTB45976.1"/>
    </source>
</evidence>
<evidence type="ECO:0000256" key="1">
    <source>
        <dbReference type="SAM" id="MobiDB-lite"/>
    </source>
</evidence>
<comment type="caution">
    <text evidence="2">The sequence shown here is derived from an EMBL/GenBank/DDBJ whole genome shotgun (WGS) entry which is preliminary data.</text>
</comment>
<dbReference type="EMBL" id="LATX01000533">
    <property type="protein sequence ID" value="KTB45976.1"/>
    <property type="molecule type" value="Genomic_DNA"/>
</dbReference>
<organism evidence="2 3">
    <name type="scientific">Moniliophthora roreri</name>
    <name type="common">Frosty pod rot fungus</name>
    <name type="synonym">Monilia roreri</name>
    <dbReference type="NCBI Taxonomy" id="221103"/>
    <lineage>
        <taxon>Eukaryota</taxon>
        <taxon>Fungi</taxon>
        <taxon>Dikarya</taxon>
        <taxon>Basidiomycota</taxon>
        <taxon>Agaricomycotina</taxon>
        <taxon>Agaricomycetes</taxon>
        <taxon>Agaricomycetidae</taxon>
        <taxon>Agaricales</taxon>
        <taxon>Marasmiineae</taxon>
        <taxon>Marasmiaceae</taxon>
        <taxon>Moniliophthora</taxon>
    </lineage>
</organism>
<evidence type="ECO:0000313" key="3">
    <source>
        <dbReference type="Proteomes" id="UP000054988"/>
    </source>
</evidence>